<evidence type="ECO:0000313" key="3">
    <source>
        <dbReference type="EMBL" id="GGJ72021.1"/>
    </source>
</evidence>
<reference evidence="3" key="2">
    <citation type="submission" date="2020-09" db="EMBL/GenBank/DDBJ databases">
        <authorList>
            <person name="Sun Q."/>
            <person name="Zhou Y."/>
        </authorList>
    </citation>
    <scope>NUCLEOTIDE SEQUENCE</scope>
    <source>
        <strain evidence="3">CGMCC 4.7272</strain>
    </source>
</reference>
<keyword evidence="4" id="KW-1185">Reference proteome</keyword>
<reference evidence="3" key="1">
    <citation type="journal article" date="2014" name="Int. J. Syst. Evol. Microbiol.">
        <title>Complete genome sequence of Corynebacterium casei LMG S-19264T (=DSM 44701T), isolated from a smear-ripened cheese.</title>
        <authorList>
            <consortium name="US DOE Joint Genome Institute (JGI-PGF)"/>
            <person name="Walter F."/>
            <person name="Albersmeier A."/>
            <person name="Kalinowski J."/>
            <person name="Ruckert C."/>
        </authorList>
    </citation>
    <scope>NUCLEOTIDE SEQUENCE</scope>
    <source>
        <strain evidence="3">CGMCC 4.7272</strain>
    </source>
</reference>
<dbReference type="InterPro" id="IPR000672">
    <property type="entry name" value="THF_DH/CycHdrlase"/>
</dbReference>
<dbReference type="Proteomes" id="UP000625682">
    <property type="component" value="Unassembled WGS sequence"/>
</dbReference>
<dbReference type="PRINTS" id="PR00085">
    <property type="entry name" value="THFDHDRGNASE"/>
</dbReference>
<accession>A0A917PDH6</accession>
<comment type="caution">
    <text evidence="3">The sequence shown here is derived from an EMBL/GenBank/DDBJ whole genome shotgun (WGS) entry which is preliminary data.</text>
</comment>
<dbReference type="Gene3D" id="3.40.50.720">
    <property type="entry name" value="NAD(P)-binding Rossmann-like Domain"/>
    <property type="match status" value="1"/>
</dbReference>
<dbReference type="AlphaFoldDB" id="A0A917PDH6"/>
<dbReference type="Gene3D" id="3.40.50.10860">
    <property type="entry name" value="Leucine Dehydrogenase, chain A, domain 1"/>
    <property type="match status" value="1"/>
</dbReference>
<dbReference type="InterPro" id="IPR020867">
    <property type="entry name" value="THF_DH/CycHdrlase_CS"/>
</dbReference>
<dbReference type="PROSITE" id="PS00767">
    <property type="entry name" value="THF_DHG_CYH_2"/>
    <property type="match status" value="1"/>
</dbReference>
<dbReference type="EMBL" id="BMMU01000080">
    <property type="protein sequence ID" value="GGJ72021.1"/>
    <property type="molecule type" value="Genomic_DNA"/>
</dbReference>
<evidence type="ECO:0000313" key="4">
    <source>
        <dbReference type="Proteomes" id="UP000625682"/>
    </source>
</evidence>
<gene>
    <name evidence="3" type="ORF">GCM10012282_81130</name>
</gene>
<evidence type="ECO:0000259" key="2">
    <source>
        <dbReference type="Pfam" id="PF02882"/>
    </source>
</evidence>
<organism evidence="3 4">
    <name type="scientific">Streptomyces lacrimifluminis</name>
    <dbReference type="NCBI Taxonomy" id="1500077"/>
    <lineage>
        <taxon>Bacteria</taxon>
        <taxon>Bacillati</taxon>
        <taxon>Actinomycetota</taxon>
        <taxon>Actinomycetes</taxon>
        <taxon>Kitasatosporales</taxon>
        <taxon>Streptomycetaceae</taxon>
        <taxon>Streptomyces</taxon>
    </lineage>
</organism>
<evidence type="ECO:0000256" key="1">
    <source>
        <dbReference type="SAM" id="MobiDB-lite"/>
    </source>
</evidence>
<feature type="region of interest" description="Disordered" evidence="1">
    <location>
        <begin position="1"/>
        <end position="56"/>
    </location>
</feature>
<feature type="domain" description="Tetrahydrofolate dehydrogenase/cyclohydrolase NAD(P)-binding" evidence="2">
    <location>
        <begin position="35"/>
        <end position="78"/>
    </location>
</feature>
<name>A0A917PDH6_9ACTN</name>
<dbReference type="Pfam" id="PF02882">
    <property type="entry name" value="THF_DHG_CYH_C"/>
    <property type="match status" value="1"/>
</dbReference>
<dbReference type="InterPro" id="IPR020631">
    <property type="entry name" value="THF_DH/CycHdrlase_NAD-bd_dom"/>
</dbReference>
<sequence>MRGGHRGRRRGPAPADPGQGIKPGAGRDRAGYSPGNIGDADLDSAVERAGPIAPVPGGIGPMTVATPLEQAAEAVARQLGV</sequence>
<feature type="compositionally biased region" description="Basic residues" evidence="1">
    <location>
        <begin position="1"/>
        <end position="11"/>
    </location>
</feature>
<proteinExistence type="predicted"/>
<protein>
    <recommendedName>
        <fullName evidence="2">Tetrahydrofolate dehydrogenase/cyclohydrolase NAD(P)-binding domain-containing protein</fullName>
    </recommendedName>
</protein>
<dbReference type="GO" id="GO:0004488">
    <property type="term" value="F:methylenetetrahydrofolate dehydrogenase (NADP+) activity"/>
    <property type="evidence" value="ECO:0007669"/>
    <property type="project" value="InterPro"/>
</dbReference>